<accession>A0A6J7XNH6</accession>
<dbReference type="EMBL" id="LR798465">
    <property type="protein sequence ID" value="CAB5238810.1"/>
    <property type="molecule type" value="Genomic_DNA"/>
</dbReference>
<proteinExistence type="predicted"/>
<protein>
    <submittedName>
        <fullName evidence="1">Uncharacterized protein</fullName>
    </submittedName>
</protein>
<name>A0A6J7XNH6_9CAUD</name>
<sequence>MIEFTFMAPPPVVGGYRMGGASGYFQFNLPKKPCWLHRLGVRLVLGWEWVDA</sequence>
<gene>
    <name evidence="1" type="ORF">UFOVP751_52</name>
</gene>
<evidence type="ECO:0000313" key="1">
    <source>
        <dbReference type="EMBL" id="CAB5238810.1"/>
    </source>
</evidence>
<reference evidence="1" key="1">
    <citation type="submission" date="2020-05" db="EMBL/GenBank/DDBJ databases">
        <authorList>
            <person name="Chiriac C."/>
            <person name="Salcher M."/>
            <person name="Ghai R."/>
            <person name="Kavagutti S V."/>
        </authorList>
    </citation>
    <scope>NUCLEOTIDE SEQUENCE</scope>
</reference>
<organism evidence="1">
    <name type="scientific">uncultured Caudovirales phage</name>
    <dbReference type="NCBI Taxonomy" id="2100421"/>
    <lineage>
        <taxon>Viruses</taxon>
        <taxon>Duplodnaviria</taxon>
        <taxon>Heunggongvirae</taxon>
        <taxon>Uroviricota</taxon>
        <taxon>Caudoviricetes</taxon>
        <taxon>Peduoviridae</taxon>
        <taxon>Maltschvirus</taxon>
        <taxon>Maltschvirus maltsch</taxon>
    </lineage>
</organism>